<evidence type="ECO:0000313" key="5">
    <source>
        <dbReference type="EMBL" id="WFC97363.1"/>
    </source>
</evidence>
<dbReference type="PANTHER" id="PTHR35814:SF1">
    <property type="entry name" value="GLUTATHIONE S-TRANSFERASE-RELATED"/>
    <property type="match status" value="1"/>
</dbReference>
<accession>A0AAJ6CG78</accession>
<dbReference type="Gene3D" id="1.20.120.550">
    <property type="entry name" value="Membrane associated eicosanoid/glutathione metabolism-like domain"/>
    <property type="match status" value="1"/>
</dbReference>
<evidence type="ECO:0000313" key="6">
    <source>
        <dbReference type="Proteomes" id="UP001219567"/>
    </source>
</evidence>
<dbReference type="Proteomes" id="UP001219567">
    <property type="component" value="Chromosome 1"/>
</dbReference>
<dbReference type="InterPro" id="IPR023352">
    <property type="entry name" value="MAPEG-like_dom_sf"/>
</dbReference>
<dbReference type="GO" id="GO:0016020">
    <property type="term" value="C:membrane"/>
    <property type="evidence" value="ECO:0007669"/>
    <property type="project" value="UniProtKB-SubCell"/>
</dbReference>
<gene>
    <name evidence="5" type="ORF">MYAM1_000073</name>
</gene>
<evidence type="ECO:0000256" key="3">
    <source>
        <dbReference type="ARBA" id="ARBA00022989"/>
    </source>
</evidence>
<dbReference type="Pfam" id="PF01124">
    <property type="entry name" value="MAPEG"/>
    <property type="match status" value="1"/>
</dbReference>
<keyword evidence="2" id="KW-0812">Transmembrane</keyword>
<keyword evidence="4" id="KW-0472">Membrane</keyword>
<dbReference type="SUPFAM" id="SSF161084">
    <property type="entry name" value="MAPEG domain-like"/>
    <property type="match status" value="1"/>
</dbReference>
<dbReference type="InterPro" id="IPR001129">
    <property type="entry name" value="Membr-assoc_MAPEG"/>
</dbReference>
<keyword evidence="6" id="KW-1185">Reference proteome</keyword>
<dbReference type="AlphaFoldDB" id="A0AAJ6CG78"/>
<keyword evidence="3" id="KW-1133">Transmembrane helix</keyword>
<name>A0AAJ6CG78_9BASI</name>
<evidence type="ECO:0000256" key="4">
    <source>
        <dbReference type="ARBA" id="ARBA00023136"/>
    </source>
</evidence>
<dbReference type="EMBL" id="CP119943">
    <property type="protein sequence ID" value="WFC97363.1"/>
    <property type="molecule type" value="Genomic_DNA"/>
</dbReference>
<reference evidence="5 6" key="1">
    <citation type="submission" date="2023-03" db="EMBL/GenBank/DDBJ databases">
        <title>Mating type loci evolution in Malassezia.</title>
        <authorList>
            <person name="Coelho M.A."/>
        </authorList>
    </citation>
    <scope>NUCLEOTIDE SEQUENCE [LARGE SCALE GENOMIC DNA]</scope>
    <source>
        <strain evidence="5 6">CBS 9725</strain>
    </source>
</reference>
<proteinExistence type="predicted"/>
<protein>
    <submittedName>
        <fullName evidence="5">Uncharacterized protein</fullName>
    </submittedName>
</protein>
<sequence length="135" mass="14428">MPLFVLSPASLAHSAFFAGYYTFLSGNVAYQRSNSGVTDASKNVPEGSSLYRAVRAHANFAEYTPLTFLLLFLAELNGAPTKYVHAAYFTLFVSRVASSIGLLLGEKYQTARASGFIGTLAVLAGSGLYNVRSIS</sequence>
<organism evidence="5 6">
    <name type="scientific">Malassezia yamatoensis</name>
    <dbReference type="NCBI Taxonomy" id="253288"/>
    <lineage>
        <taxon>Eukaryota</taxon>
        <taxon>Fungi</taxon>
        <taxon>Dikarya</taxon>
        <taxon>Basidiomycota</taxon>
        <taxon>Ustilaginomycotina</taxon>
        <taxon>Malasseziomycetes</taxon>
        <taxon>Malasseziales</taxon>
        <taxon>Malasseziaceae</taxon>
        <taxon>Malassezia</taxon>
    </lineage>
</organism>
<comment type="subcellular location">
    <subcellularLocation>
        <location evidence="1">Membrane</location>
    </subcellularLocation>
</comment>
<evidence type="ECO:0000256" key="1">
    <source>
        <dbReference type="ARBA" id="ARBA00004370"/>
    </source>
</evidence>
<dbReference type="PANTHER" id="PTHR35814">
    <property type="match status" value="1"/>
</dbReference>
<evidence type="ECO:0000256" key="2">
    <source>
        <dbReference type="ARBA" id="ARBA00022692"/>
    </source>
</evidence>